<comment type="caution">
    <text evidence="2">The sequence shown here is derived from an EMBL/GenBank/DDBJ whole genome shotgun (WGS) entry which is preliminary data.</text>
</comment>
<dbReference type="Pfam" id="PF03862">
    <property type="entry name" value="SpoVAC_SpoVAEB"/>
    <property type="match status" value="1"/>
</dbReference>
<dbReference type="NCBIfam" id="TIGR02839">
    <property type="entry name" value="spore_V_AE"/>
    <property type="match status" value="1"/>
</dbReference>
<dbReference type="PANTHER" id="PTHR38450:SF2">
    <property type="entry name" value="STAGE V SPORULATION PROTEIN AEB"/>
    <property type="match status" value="1"/>
</dbReference>
<dbReference type="Proteomes" id="UP000886887">
    <property type="component" value="Unassembled WGS sequence"/>
</dbReference>
<dbReference type="InterPro" id="IPR014204">
    <property type="entry name" value="Spore_V_AE"/>
</dbReference>
<evidence type="ECO:0000256" key="1">
    <source>
        <dbReference type="SAM" id="Phobius"/>
    </source>
</evidence>
<name>A0A9D1CS84_9FIRM</name>
<dbReference type="AlphaFoldDB" id="A0A9D1CS84"/>
<organism evidence="2 3">
    <name type="scientific">Candidatus Onthenecus intestinigallinarum</name>
    <dbReference type="NCBI Taxonomy" id="2840875"/>
    <lineage>
        <taxon>Bacteria</taxon>
        <taxon>Bacillati</taxon>
        <taxon>Bacillota</taxon>
        <taxon>Clostridia</taxon>
        <taxon>Eubacteriales</taxon>
        <taxon>Candidatus Onthenecus</taxon>
    </lineage>
</organism>
<evidence type="ECO:0000313" key="2">
    <source>
        <dbReference type="EMBL" id="HIQ72274.1"/>
    </source>
</evidence>
<keyword evidence="1" id="KW-0472">Membrane</keyword>
<reference evidence="2" key="2">
    <citation type="journal article" date="2021" name="PeerJ">
        <title>Extensive microbial diversity within the chicken gut microbiome revealed by metagenomics and culture.</title>
        <authorList>
            <person name="Gilroy R."/>
            <person name="Ravi A."/>
            <person name="Getino M."/>
            <person name="Pursley I."/>
            <person name="Horton D.L."/>
            <person name="Alikhan N.F."/>
            <person name="Baker D."/>
            <person name="Gharbi K."/>
            <person name="Hall N."/>
            <person name="Watson M."/>
            <person name="Adriaenssens E.M."/>
            <person name="Foster-Nyarko E."/>
            <person name="Jarju S."/>
            <person name="Secka A."/>
            <person name="Antonio M."/>
            <person name="Oren A."/>
            <person name="Chaudhuri R.R."/>
            <person name="La Ragione R."/>
            <person name="Hildebrand F."/>
            <person name="Pallen M.J."/>
        </authorList>
    </citation>
    <scope>NUCLEOTIDE SEQUENCE</scope>
    <source>
        <strain evidence="2">ChiSxjej2B14-6234</strain>
    </source>
</reference>
<reference evidence="2" key="1">
    <citation type="submission" date="2020-10" db="EMBL/GenBank/DDBJ databases">
        <authorList>
            <person name="Gilroy R."/>
        </authorList>
    </citation>
    <scope>NUCLEOTIDE SEQUENCE</scope>
    <source>
        <strain evidence="2">ChiSxjej2B14-6234</strain>
    </source>
</reference>
<keyword evidence="1" id="KW-1133">Transmembrane helix</keyword>
<feature type="transmembrane region" description="Helical" evidence="1">
    <location>
        <begin position="32"/>
        <end position="50"/>
    </location>
</feature>
<gene>
    <name evidence="2" type="primary">spoVAE</name>
    <name evidence="2" type="ORF">IAB73_08730</name>
</gene>
<feature type="transmembrane region" description="Helical" evidence="1">
    <location>
        <begin position="84"/>
        <end position="113"/>
    </location>
</feature>
<protein>
    <submittedName>
        <fullName evidence="2">Stage V sporulation protein AE</fullName>
    </submittedName>
</protein>
<dbReference type="InterPro" id="IPR005562">
    <property type="entry name" value="SpoVA"/>
</dbReference>
<sequence>MWMYVKAFLVGGTLCAIGEALLLRTQMTSSRILVGYVTAGVLLGALGVYAPLAEFAGAGATVPLTGFGYSLAKGAIEAVREQGWLGAFTGGISACAGGIAAAILFGYLASVIFSPHTKK</sequence>
<dbReference type="EMBL" id="DVFJ01000031">
    <property type="protein sequence ID" value="HIQ72274.1"/>
    <property type="molecule type" value="Genomic_DNA"/>
</dbReference>
<evidence type="ECO:0000313" key="3">
    <source>
        <dbReference type="Proteomes" id="UP000886887"/>
    </source>
</evidence>
<keyword evidence="1" id="KW-0812">Transmembrane</keyword>
<dbReference type="PANTHER" id="PTHR38450">
    <property type="entry name" value="STAGE V SPORULATION PROTEIN AC-RELATED"/>
    <property type="match status" value="1"/>
</dbReference>
<accession>A0A9D1CS84</accession>
<proteinExistence type="predicted"/>